<sequence length="754" mass="86964">MAKNNLRVVFSRSPPDAYDNCPHFPTLEPTFQCPFPGYTLEILKMLTDALKWNLIPIIDDSPVGNADWGTKLENGSWTGMLGYLMNGTSDTVCMTYQWTNTRSQDFDYSYPITNVQPIFGARIKNETVSSVLWSAFKPFSWTVWGTLFASLIFNIFVMIFISKIECMVSLREKFQPFEMVWNVVQLQLNEKSEKFMFYMFSGNVVLFLFALLQSGLMINLYKGLLLTSLLTSGDGTPFQDADEMIKLISEKKYHLTTDYFDWYFDDIKTSNASYFSKLRAAVKNNPVVNAESVENALDLVDTGSYVYPMQQDSLALQKSKERCDYFYITEGMPQVSAYLLFPKNSSYLSEINKQIIMNYNFIQRTFDKYFNSGYKLTDIPKCRLSNTDSSTLNPEESDGQTSTTTVARRPLDLESVIGVFMIGALGIAISFLVFFSEIYHYWHMRILERHIRLNNHLNVGHLKRDFRVVFARSPPDAYSDCPMFPTLEPSFNCPFPGYTLEILKMLADSLHWNLIPIVDQTPLGQANWGSKVNGTWTGMLTYLLNGSADTVCYTYQNTSVRDADFEYSYPITNVQPIFAARAKNETVVSVLWNAFKPFSWTVWGTLFASLIFNIFVMIFISKIECMVTLRKKFQPFEMIWHAIQLQLNEKAEHFYSSHCQNADEMIQLIAENKYHLTTDWLTWYFDDLEHSNVSHFAKLRAAMKDNPLVDAESVEAALDLVDTGRYVYPLQQDSLSFQLSKERCDYIYILSFRK</sequence>
<dbReference type="GO" id="GO:0015276">
    <property type="term" value="F:ligand-gated monoatomic ion channel activity"/>
    <property type="evidence" value="ECO:0007669"/>
    <property type="project" value="InterPro"/>
</dbReference>
<comment type="subcellular location">
    <subcellularLocation>
        <location evidence="1">Membrane</location>
        <topology evidence="1">Multi-pass membrane protein</topology>
    </subcellularLocation>
</comment>
<dbReference type="InterPro" id="IPR019594">
    <property type="entry name" value="Glu/Gly-bd"/>
</dbReference>
<keyword evidence="4 11" id="KW-1133">Transmembrane helix</keyword>
<keyword evidence="14" id="KW-1185">Reference proteome</keyword>
<feature type="transmembrane region" description="Helical" evidence="11">
    <location>
        <begin position="141"/>
        <end position="161"/>
    </location>
</feature>
<evidence type="ECO:0000259" key="12">
    <source>
        <dbReference type="SMART" id="SM00918"/>
    </source>
</evidence>
<keyword evidence="8" id="KW-0325">Glycoprotein</keyword>
<protein>
    <recommendedName>
        <fullName evidence="12">Ionotropic glutamate receptor L-glutamate and glycine-binding domain-containing protein</fullName>
    </recommendedName>
</protein>
<comment type="caution">
    <text evidence="13">The sequence shown here is derived from an EMBL/GenBank/DDBJ whole genome shotgun (WGS) entry which is preliminary data.</text>
</comment>
<evidence type="ECO:0000313" key="14">
    <source>
        <dbReference type="Proteomes" id="UP001152747"/>
    </source>
</evidence>
<evidence type="ECO:0000256" key="8">
    <source>
        <dbReference type="ARBA" id="ARBA00023180"/>
    </source>
</evidence>
<dbReference type="EMBL" id="CANHGI010000005">
    <property type="protein sequence ID" value="CAI5452671.1"/>
    <property type="molecule type" value="Genomic_DNA"/>
</dbReference>
<dbReference type="AlphaFoldDB" id="A0A9P1IXT2"/>
<evidence type="ECO:0000256" key="10">
    <source>
        <dbReference type="ARBA" id="ARBA00023303"/>
    </source>
</evidence>
<evidence type="ECO:0000256" key="7">
    <source>
        <dbReference type="ARBA" id="ARBA00023170"/>
    </source>
</evidence>
<organism evidence="13 14">
    <name type="scientific">Caenorhabditis angaria</name>
    <dbReference type="NCBI Taxonomy" id="860376"/>
    <lineage>
        <taxon>Eukaryota</taxon>
        <taxon>Metazoa</taxon>
        <taxon>Ecdysozoa</taxon>
        <taxon>Nematoda</taxon>
        <taxon>Chromadorea</taxon>
        <taxon>Rhabditida</taxon>
        <taxon>Rhabditina</taxon>
        <taxon>Rhabditomorpha</taxon>
        <taxon>Rhabditoidea</taxon>
        <taxon>Rhabditidae</taxon>
        <taxon>Peloderinae</taxon>
        <taxon>Caenorhabditis</taxon>
    </lineage>
</organism>
<feature type="transmembrane region" description="Helical" evidence="11">
    <location>
        <begin position="416"/>
        <end position="442"/>
    </location>
</feature>
<dbReference type="PANTHER" id="PTHR22714">
    <property type="entry name" value="PROTEIN CBG02446-RELATED"/>
    <property type="match status" value="1"/>
</dbReference>
<keyword evidence="5" id="KW-0406">Ion transport</keyword>
<evidence type="ECO:0000256" key="4">
    <source>
        <dbReference type="ARBA" id="ARBA00022989"/>
    </source>
</evidence>
<keyword evidence="9" id="KW-1071">Ligand-gated ion channel</keyword>
<dbReference type="OrthoDB" id="5815759at2759"/>
<dbReference type="Proteomes" id="UP001152747">
    <property type="component" value="Unassembled WGS sequence"/>
</dbReference>
<feature type="domain" description="Ionotropic glutamate receptor L-glutamate and glycine-binding" evidence="12">
    <location>
        <begin position="22"/>
        <end position="86"/>
    </location>
</feature>
<feature type="transmembrane region" description="Helical" evidence="11">
    <location>
        <begin position="600"/>
        <end position="620"/>
    </location>
</feature>
<keyword evidence="10" id="KW-0407">Ion channel</keyword>
<keyword evidence="7" id="KW-0675">Receptor</keyword>
<reference evidence="13" key="1">
    <citation type="submission" date="2022-11" db="EMBL/GenBank/DDBJ databases">
        <authorList>
            <person name="Kikuchi T."/>
        </authorList>
    </citation>
    <scope>NUCLEOTIDE SEQUENCE</scope>
    <source>
        <strain evidence="13">PS1010</strain>
    </source>
</reference>
<keyword evidence="3 11" id="KW-0812">Transmembrane</keyword>
<gene>
    <name evidence="13" type="ORF">CAMP_LOCUS15308</name>
</gene>
<keyword evidence="6 11" id="KW-0472">Membrane</keyword>
<evidence type="ECO:0000256" key="6">
    <source>
        <dbReference type="ARBA" id="ARBA00023136"/>
    </source>
</evidence>
<evidence type="ECO:0000256" key="9">
    <source>
        <dbReference type="ARBA" id="ARBA00023286"/>
    </source>
</evidence>
<dbReference type="Gene3D" id="3.40.190.10">
    <property type="entry name" value="Periplasmic binding protein-like II"/>
    <property type="match status" value="4"/>
</dbReference>
<evidence type="ECO:0000256" key="5">
    <source>
        <dbReference type="ARBA" id="ARBA00023065"/>
    </source>
</evidence>
<dbReference type="InterPro" id="IPR040128">
    <property type="entry name" value="T25E4.2-like"/>
</dbReference>
<evidence type="ECO:0000313" key="13">
    <source>
        <dbReference type="EMBL" id="CAI5452671.1"/>
    </source>
</evidence>
<dbReference type="SMART" id="SM00918">
    <property type="entry name" value="Lig_chan-Glu_bd"/>
    <property type="match status" value="2"/>
</dbReference>
<name>A0A9P1IXT2_9PELO</name>
<evidence type="ECO:0000256" key="2">
    <source>
        <dbReference type="ARBA" id="ARBA00022448"/>
    </source>
</evidence>
<feature type="domain" description="Ionotropic glutamate receptor L-glutamate and glycine-binding" evidence="12">
    <location>
        <begin position="482"/>
        <end position="545"/>
    </location>
</feature>
<dbReference type="PANTHER" id="PTHR22714:SF7">
    <property type="entry name" value="SOLUTE-BINDING PROTEIN FAMILY 3_N-TERMINAL DOMAIN-CONTAINING PROTEIN"/>
    <property type="match status" value="1"/>
</dbReference>
<accession>A0A9P1IXT2</accession>
<dbReference type="SUPFAM" id="SSF53850">
    <property type="entry name" value="Periplasmic binding protein-like II"/>
    <property type="match status" value="2"/>
</dbReference>
<evidence type="ECO:0000256" key="11">
    <source>
        <dbReference type="SAM" id="Phobius"/>
    </source>
</evidence>
<proteinExistence type="predicted"/>
<evidence type="ECO:0000256" key="3">
    <source>
        <dbReference type="ARBA" id="ARBA00022692"/>
    </source>
</evidence>
<feature type="transmembrane region" description="Helical" evidence="11">
    <location>
        <begin position="195"/>
        <end position="221"/>
    </location>
</feature>
<keyword evidence="2" id="KW-0813">Transport</keyword>
<evidence type="ECO:0000256" key="1">
    <source>
        <dbReference type="ARBA" id="ARBA00004141"/>
    </source>
</evidence>
<dbReference type="GO" id="GO:0016020">
    <property type="term" value="C:membrane"/>
    <property type="evidence" value="ECO:0007669"/>
    <property type="project" value="UniProtKB-SubCell"/>
</dbReference>